<keyword evidence="2" id="KW-1185">Reference proteome</keyword>
<dbReference type="PROSITE" id="PS51257">
    <property type="entry name" value="PROKAR_LIPOPROTEIN"/>
    <property type="match status" value="1"/>
</dbReference>
<dbReference type="AlphaFoldDB" id="A0A1M6LIP6"/>
<proteinExistence type="predicted"/>
<dbReference type="Proteomes" id="UP000322917">
    <property type="component" value="Unassembled WGS sequence"/>
</dbReference>
<evidence type="ECO:0000313" key="2">
    <source>
        <dbReference type="Proteomes" id="UP000322917"/>
    </source>
</evidence>
<sequence length="152" mass="16298">MNHKSIWLYPAAIVLLAVMLFAGGCTDINPIDQTSPSSPSPAPKPPSQIVTPAEVKVIYKYGDTGPVQLTNANVILKPGQKLILEPAAGLTKNTRFRSSGDTYIGDIVKQEQEGKDAGRVVFTALKAGKGKLQIIPNSTEDNRAADLWITVQ</sequence>
<organism evidence="1 2">
    <name type="scientific">Propionispora hippei DSM 15287</name>
    <dbReference type="NCBI Taxonomy" id="1123003"/>
    <lineage>
        <taxon>Bacteria</taxon>
        <taxon>Bacillati</taxon>
        <taxon>Bacillota</taxon>
        <taxon>Negativicutes</taxon>
        <taxon>Selenomonadales</taxon>
        <taxon>Sporomusaceae</taxon>
        <taxon>Propionispora</taxon>
    </lineage>
</organism>
<protein>
    <recommendedName>
        <fullName evidence="3">Lipoprotein</fullName>
    </recommendedName>
</protein>
<accession>A0A1M6LIP6</accession>
<evidence type="ECO:0000313" key="1">
    <source>
        <dbReference type="EMBL" id="SHJ71071.1"/>
    </source>
</evidence>
<gene>
    <name evidence="1" type="ORF">SAMN02745170_03129</name>
</gene>
<name>A0A1M6LIP6_9FIRM</name>
<dbReference type="RefSeq" id="WP_149735785.1">
    <property type="nucleotide sequence ID" value="NZ_FQZD01000034.1"/>
</dbReference>
<dbReference type="EMBL" id="FQZD01000034">
    <property type="protein sequence ID" value="SHJ71071.1"/>
    <property type="molecule type" value="Genomic_DNA"/>
</dbReference>
<evidence type="ECO:0008006" key="3">
    <source>
        <dbReference type="Google" id="ProtNLM"/>
    </source>
</evidence>
<dbReference type="OrthoDB" id="1681587at2"/>
<reference evidence="1 2" key="1">
    <citation type="submission" date="2016-11" db="EMBL/GenBank/DDBJ databases">
        <authorList>
            <person name="Varghese N."/>
            <person name="Submissions S."/>
        </authorList>
    </citation>
    <scope>NUCLEOTIDE SEQUENCE [LARGE SCALE GENOMIC DNA]</scope>
    <source>
        <strain evidence="1 2">DSM 15287</strain>
    </source>
</reference>